<gene>
    <name evidence="1" type="ORF">MGAL_10B078105</name>
</gene>
<organism evidence="1 2">
    <name type="scientific">Mytilus galloprovincialis</name>
    <name type="common">Mediterranean mussel</name>
    <dbReference type="NCBI Taxonomy" id="29158"/>
    <lineage>
        <taxon>Eukaryota</taxon>
        <taxon>Metazoa</taxon>
        <taxon>Spiralia</taxon>
        <taxon>Lophotrochozoa</taxon>
        <taxon>Mollusca</taxon>
        <taxon>Bivalvia</taxon>
        <taxon>Autobranchia</taxon>
        <taxon>Pteriomorphia</taxon>
        <taxon>Mytilida</taxon>
        <taxon>Mytiloidea</taxon>
        <taxon>Mytilidae</taxon>
        <taxon>Mytilinae</taxon>
        <taxon>Mytilus</taxon>
    </lineage>
</organism>
<evidence type="ECO:0000313" key="2">
    <source>
        <dbReference type="Proteomes" id="UP000596742"/>
    </source>
</evidence>
<dbReference type="AlphaFoldDB" id="A0A8B6CY32"/>
<proteinExistence type="predicted"/>
<reference evidence="1" key="1">
    <citation type="submission" date="2018-11" db="EMBL/GenBank/DDBJ databases">
        <authorList>
            <person name="Alioto T."/>
            <person name="Alioto T."/>
        </authorList>
    </citation>
    <scope>NUCLEOTIDE SEQUENCE</scope>
</reference>
<dbReference type="Proteomes" id="UP000596742">
    <property type="component" value="Unassembled WGS sequence"/>
</dbReference>
<protein>
    <submittedName>
        <fullName evidence="1">Uncharacterized protein</fullName>
    </submittedName>
</protein>
<keyword evidence="2" id="KW-1185">Reference proteome</keyword>
<dbReference type="PANTHER" id="PTHR47018">
    <property type="entry name" value="CXC DOMAIN-CONTAINING PROTEIN-RELATED"/>
    <property type="match status" value="1"/>
</dbReference>
<dbReference type="EMBL" id="UYJE01002617">
    <property type="protein sequence ID" value="VDI12335.1"/>
    <property type="molecule type" value="Genomic_DNA"/>
</dbReference>
<name>A0A8B6CY32_MYTGA</name>
<comment type="caution">
    <text evidence="1">The sequence shown here is derived from an EMBL/GenBank/DDBJ whole genome shotgun (WGS) entry which is preliminary data.</text>
</comment>
<sequence>MNGQQRLDFQLTSIQGGRVTESLPDSYAVVKPAVLKTNVPVIPVTDSTCKGCTGDLHEAVQNEYRWLETVSNSKEYDIEERTLVSWGAYHAEHEPIKDFEPCVSALLPLFEEEAKSVAMIKHSFDVIKTSVEALNPEEDEILSSFDCSFESLDITDEDIEGHSRYDDISSLLPVVLEQMEKVGKGDILLKFLNLMNEGHFPTNNIAFSLFCDVVEWFSEDDSRHMRYSNSTLQFFWIGRKLFGGRFLRFMSGMKNETDQLTNATTHFDPLKSRINIACPSESILRDLNPFGNDLPVAFESSIMEKMIEYKAIRNEDSKTYVLMFDGKKIKRGADVDLLGFEKGMTLQQRQEVRDQNIEAFVHLKYVLTKYKKQQMMCP</sequence>
<accession>A0A8B6CY32</accession>
<evidence type="ECO:0000313" key="1">
    <source>
        <dbReference type="EMBL" id="VDI12335.1"/>
    </source>
</evidence>
<dbReference type="OrthoDB" id="7387685at2759"/>